<dbReference type="Proteomes" id="UP000683417">
    <property type="component" value="Unassembled WGS sequence"/>
</dbReference>
<protein>
    <submittedName>
        <fullName evidence="1">BgTH12-02552</fullName>
    </submittedName>
</protein>
<sequence>MLCISVQMMAMSIQKINPMVLPVPNPKFNFKFKCGGVHQYEKTYLDLVVKTALKRLNSGMFYPAIFDEFTYAADGPYWIYPLLPSHEIYDVGLPIHKLDILRNKYYHKMVKAIAPDEFVVFDKKGMIVGGVQYVLGTNNSKYLSCVFADKTVFQPNNNKYNIFCGQADSSHTNKFQSKKKAKDAHSRKADVIQSEFDSIDSNAFSQNQDHGCNLQLVSSF</sequence>
<name>A0A9W4D1P9_BLUGR</name>
<evidence type="ECO:0000313" key="2">
    <source>
        <dbReference type="Proteomes" id="UP000683417"/>
    </source>
</evidence>
<gene>
    <name evidence="1" type="ORF">BGTH12_LOCUS3675</name>
</gene>
<evidence type="ECO:0000313" key="1">
    <source>
        <dbReference type="EMBL" id="CAD6502317.1"/>
    </source>
</evidence>
<proteinExistence type="predicted"/>
<comment type="caution">
    <text evidence="1">The sequence shown here is derived from an EMBL/GenBank/DDBJ whole genome shotgun (WGS) entry which is preliminary data.</text>
</comment>
<reference evidence="1" key="1">
    <citation type="submission" date="2020-10" db="EMBL/GenBank/DDBJ databases">
        <authorList>
            <person name="Muller C M."/>
        </authorList>
    </citation>
    <scope>NUCLEOTIDE SEQUENCE</scope>
    <source>
        <strain evidence="1">THUN-12</strain>
    </source>
</reference>
<organism evidence="1 2">
    <name type="scientific">Blumeria graminis f. sp. triticale</name>
    <dbReference type="NCBI Taxonomy" id="1689686"/>
    <lineage>
        <taxon>Eukaryota</taxon>
        <taxon>Fungi</taxon>
        <taxon>Dikarya</taxon>
        <taxon>Ascomycota</taxon>
        <taxon>Pezizomycotina</taxon>
        <taxon>Leotiomycetes</taxon>
        <taxon>Erysiphales</taxon>
        <taxon>Erysiphaceae</taxon>
        <taxon>Blumeria</taxon>
    </lineage>
</organism>
<dbReference type="EMBL" id="CAJHIT010000005">
    <property type="protein sequence ID" value="CAD6502317.1"/>
    <property type="molecule type" value="Genomic_DNA"/>
</dbReference>
<dbReference type="AlphaFoldDB" id="A0A9W4D1P9"/>
<accession>A0A9W4D1P9</accession>